<comment type="caution">
    <text evidence="7">The sequence shown here is derived from an EMBL/GenBank/DDBJ whole genome shotgun (WGS) entry which is preliminary data.</text>
</comment>
<dbReference type="GO" id="GO:0042026">
    <property type="term" value="P:protein refolding"/>
    <property type="evidence" value="ECO:0007669"/>
    <property type="project" value="TreeGrafter"/>
</dbReference>
<evidence type="ECO:0000256" key="3">
    <source>
        <dbReference type="ARBA" id="ARBA00022771"/>
    </source>
</evidence>
<evidence type="ECO:0000256" key="4">
    <source>
        <dbReference type="ARBA" id="ARBA00022833"/>
    </source>
</evidence>
<accession>A0A1F7KZN3</accession>
<dbReference type="SUPFAM" id="SSF49493">
    <property type="entry name" value="HSP40/DnaJ peptide-binding domain"/>
    <property type="match status" value="2"/>
</dbReference>
<dbReference type="Gene3D" id="2.60.260.20">
    <property type="entry name" value="Urease metallochaperone UreE, N-terminal domain"/>
    <property type="match status" value="2"/>
</dbReference>
<keyword evidence="2" id="KW-0677">Repeat</keyword>
<dbReference type="SUPFAM" id="SSF46565">
    <property type="entry name" value="Chaperone J-domain"/>
    <property type="match status" value="1"/>
</dbReference>
<dbReference type="PRINTS" id="PR00625">
    <property type="entry name" value="JDOMAIN"/>
</dbReference>
<keyword evidence="5" id="KW-0143">Chaperone</keyword>
<dbReference type="AlphaFoldDB" id="A0A1F7KZN3"/>
<dbReference type="SMART" id="SM00271">
    <property type="entry name" value="DnaJ"/>
    <property type="match status" value="1"/>
</dbReference>
<dbReference type="GO" id="GO:0005737">
    <property type="term" value="C:cytoplasm"/>
    <property type="evidence" value="ECO:0007669"/>
    <property type="project" value="TreeGrafter"/>
</dbReference>
<proteinExistence type="predicted"/>
<dbReference type="Pfam" id="PF00226">
    <property type="entry name" value="DnaJ"/>
    <property type="match status" value="1"/>
</dbReference>
<dbReference type="CDD" id="cd10747">
    <property type="entry name" value="DnaJ_C"/>
    <property type="match status" value="1"/>
</dbReference>
<dbReference type="InterPro" id="IPR008971">
    <property type="entry name" value="HSP40/DnaJ_pept-bd"/>
</dbReference>
<dbReference type="InterPro" id="IPR036869">
    <property type="entry name" value="J_dom_sf"/>
</dbReference>
<sequence>MDYYEVLGVSKNASDAELKTAYRKQALKWHPDRNKTQGATDKFKEINHAYEVLSDQKKRQLYDQYGKEAFEKGGFGSSSSGQRTPHGGGYGPFTYTYSSSGGGGANPFEGVDFGGFSDPFDIFEQFFGGFAGSNQHTRKRRDVYELTLTFDEAVHGVEKQTVIKGRNKTIKIPAGVDDGTRIRFQDFDVQVRVQQHATFKREGQDIYFEKEISFPLAVLGGVVDVPTISGSVQLRVRPGTKSGTTIRLRGQGVAYPQSSRKGDEYVTYRIKVPEHMSHKGRKLLEELEKEI</sequence>
<evidence type="ECO:0000313" key="7">
    <source>
        <dbReference type="EMBL" id="OGK73350.1"/>
    </source>
</evidence>
<evidence type="ECO:0000259" key="6">
    <source>
        <dbReference type="PROSITE" id="PS50076"/>
    </source>
</evidence>
<dbReference type="Proteomes" id="UP000177050">
    <property type="component" value="Unassembled WGS sequence"/>
</dbReference>
<evidence type="ECO:0000313" key="8">
    <source>
        <dbReference type="Proteomes" id="UP000177050"/>
    </source>
</evidence>
<evidence type="ECO:0000256" key="1">
    <source>
        <dbReference type="ARBA" id="ARBA00022723"/>
    </source>
</evidence>
<dbReference type="PANTHER" id="PTHR43096:SF52">
    <property type="entry name" value="DNAJ HOMOLOG 1, MITOCHONDRIAL-RELATED"/>
    <property type="match status" value="1"/>
</dbReference>
<dbReference type="Gene3D" id="1.10.287.110">
    <property type="entry name" value="DnaJ domain"/>
    <property type="match status" value="1"/>
</dbReference>
<dbReference type="Pfam" id="PF01556">
    <property type="entry name" value="DnaJ_C"/>
    <property type="match status" value="1"/>
</dbReference>
<dbReference type="EMBL" id="MGBR01000001">
    <property type="protein sequence ID" value="OGK73350.1"/>
    <property type="molecule type" value="Genomic_DNA"/>
</dbReference>
<dbReference type="InterPro" id="IPR002939">
    <property type="entry name" value="DnaJ_C"/>
</dbReference>
<dbReference type="FunFam" id="2.60.260.20:FF:000005">
    <property type="entry name" value="Chaperone protein dnaJ 1, mitochondrial"/>
    <property type="match status" value="1"/>
</dbReference>
<dbReference type="InterPro" id="IPR018253">
    <property type="entry name" value="DnaJ_domain_CS"/>
</dbReference>
<name>A0A1F7KZN3_9BACT</name>
<evidence type="ECO:0000256" key="2">
    <source>
        <dbReference type="ARBA" id="ARBA00022737"/>
    </source>
</evidence>
<evidence type="ECO:0000256" key="5">
    <source>
        <dbReference type="ARBA" id="ARBA00023186"/>
    </source>
</evidence>
<dbReference type="CDD" id="cd06257">
    <property type="entry name" value="DnaJ"/>
    <property type="match status" value="1"/>
</dbReference>
<dbReference type="PROSITE" id="PS00636">
    <property type="entry name" value="DNAJ_1"/>
    <property type="match status" value="1"/>
</dbReference>
<reference evidence="7 8" key="1">
    <citation type="journal article" date="2016" name="Nat. Commun.">
        <title>Thousands of microbial genomes shed light on interconnected biogeochemical processes in an aquifer system.</title>
        <authorList>
            <person name="Anantharaman K."/>
            <person name="Brown C.T."/>
            <person name="Hug L.A."/>
            <person name="Sharon I."/>
            <person name="Castelle C.J."/>
            <person name="Probst A.J."/>
            <person name="Thomas B.C."/>
            <person name="Singh A."/>
            <person name="Wilkins M.J."/>
            <person name="Karaoz U."/>
            <person name="Brodie E.L."/>
            <person name="Williams K.H."/>
            <person name="Hubbard S.S."/>
            <person name="Banfield J.F."/>
        </authorList>
    </citation>
    <scope>NUCLEOTIDE SEQUENCE [LARGE SCALE GENOMIC DNA]</scope>
</reference>
<feature type="domain" description="J" evidence="6">
    <location>
        <begin position="2"/>
        <end position="66"/>
    </location>
</feature>
<dbReference type="GO" id="GO:0008270">
    <property type="term" value="F:zinc ion binding"/>
    <property type="evidence" value="ECO:0007669"/>
    <property type="project" value="UniProtKB-KW"/>
</dbReference>
<dbReference type="PANTHER" id="PTHR43096">
    <property type="entry name" value="DNAJ HOMOLOG 1, MITOCHONDRIAL-RELATED"/>
    <property type="match status" value="1"/>
</dbReference>
<dbReference type="GO" id="GO:0051082">
    <property type="term" value="F:unfolded protein binding"/>
    <property type="evidence" value="ECO:0007669"/>
    <property type="project" value="InterPro"/>
</dbReference>
<dbReference type="InterPro" id="IPR001623">
    <property type="entry name" value="DnaJ_domain"/>
</dbReference>
<keyword evidence="4" id="KW-0862">Zinc</keyword>
<organism evidence="7 8">
    <name type="scientific">Candidatus Roizmanbacteria bacterium RIFOXYD1_FULL_38_12</name>
    <dbReference type="NCBI Taxonomy" id="1802093"/>
    <lineage>
        <taxon>Bacteria</taxon>
        <taxon>Candidatus Roizmaniibacteriota</taxon>
    </lineage>
</organism>
<dbReference type="PROSITE" id="PS50076">
    <property type="entry name" value="DNAJ_2"/>
    <property type="match status" value="1"/>
</dbReference>
<protein>
    <recommendedName>
        <fullName evidence="6">J domain-containing protein</fullName>
    </recommendedName>
</protein>
<keyword evidence="1" id="KW-0479">Metal-binding</keyword>
<keyword evidence="3" id="KW-0863">Zinc-finger</keyword>
<gene>
    <name evidence="7" type="ORF">A3K52_00975</name>
</gene>